<dbReference type="OrthoDB" id="296927at2759"/>
<dbReference type="RefSeq" id="XP_001438493.1">
    <property type="nucleotide sequence ID" value="XM_001438456.1"/>
</dbReference>
<dbReference type="InParanoid" id="A0CJX9"/>
<name>A0CJX9_PARTE</name>
<evidence type="ECO:0000313" key="1">
    <source>
        <dbReference type="EMBL" id="CAK71096.1"/>
    </source>
</evidence>
<reference evidence="1 2" key="1">
    <citation type="journal article" date="2006" name="Nature">
        <title>Global trends of whole-genome duplications revealed by the ciliate Paramecium tetraurelia.</title>
        <authorList>
            <consortium name="Genoscope"/>
            <person name="Aury J.-M."/>
            <person name="Jaillon O."/>
            <person name="Duret L."/>
            <person name="Noel B."/>
            <person name="Jubin C."/>
            <person name="Porcel B.M."/>
            <person name="Segurens B."/>
            <person name="Daubin V."/>
            <person name="Anthouard V."/>
            <person name="Aiach N."/>
            <person name="Arnaiz O."/>
            <person name="Billaut A."/>
            <person name="Beisson J."/>
            <person name="Blanc I."/>
            <person name="Bouhouche K."/>
            <person name="Camara F."/>
            <person name="Duharcourt S."/>
            <person name="Guigo R."/>
            <person name="Gogendeau D."/>
            <person name="Katinka M."/>
            <person name="Keller A.-M."/>
            <person name="Kissmehl R."/>
            <person name="Klotz C."/>
            <person name="Koll F."/>
            <person name="Le Moue A."/>
            <person name="Lepere C."/>
            <person name="Malinsky S."/>
            <person name="Nowacki M."/>
            <person name="Nowak J.K."/>
            <person name="Plattner H."/>
            <person name="Poulain J."/>
            <person name="Ruiz F."/>
            <person name="Serrano V."/>
            <person name="Zagulski M."/>
            <person name="Dessen P."/>
            <person name="Betermier M."/>
            <person name="Weissenbach J."/>
            <person name="Scarpelli C."/>
            <person name="Schachter V."/>
            <person name="Sperling L."/>
            <person name="Meyer E."/>
            <person name="Cohen J."/>
            <person name="Wincker P."/>
        </authorList>
    </citation>
    <scope>NUCLEOTIDE SEQUENCE [LARGE SCALE GENOMIC DNA]</scope>
    <source>
        <strain evidence="1 2">Stock d4-2</strain>
    </source>
</reference>
<gene>
    <name evidence="1" type="ORF">GSPATT00000808001</name>
</gene>
<organism evidence="1 2">
    <name type="scientific">Paramecium tetraurelia</name>
    <dbReference type="NCBI Taxonomy" id="5888"/>
    <lineage>
        <taxon>Eukaryota</taxon>
        <taxon>Sar</taxon>
        <taxon>Alveolata</taxon>
        <taxon>Ciliophora</taxon>
        <taxon>Intramacronucleata</taxon>
        <taxon>Oligohymenophorea</taxon>
        <taxon>Peniculida</taxon>
        <taxon>Parameciidae</taxon>
        <taxon>Paramecium</taxon>
    </lineage>
</organism>
<protein>
    <submittedName>
        <fullName evidence="1">Uncharacterized protein</fullName>
    </submittedName>
</protein>
<dbReference type="OMA" id="FRPRQIN"/>
<accession>A0CJX9</accession>
<keyword evidence="2" id="KW-1185">Reference proteome</keyword>
<dbReference type="GeneID" id="5024278"/>
<dbReference type="EMBL" id="CT868096">
    <property type="protein sequence ID" value="CAK71096.1"/>
    <property type="molecule type" value="Genomic_DNA"/>
</dbReference>
<evidence type="ECO:0000313" key="2">
    <source>
        <dbReference type="Proteomes" id="UP000000600"/>
    </source>
</evidence>
<dbReference type="Proteomes" id="UP000000600">
    <property type="component" value="Unassembled WGS sequence"/>
</dbReference>
<proteinExistence type="predicted"/>
<dbReference type="AlphaFoldDB" id="A0CJX9"/>
<dbReference type="HOGENOM" id="CLU_1942163_0_0_1"/>
<sequence length="132" mass="15484">MQNMIPKRAKISSLYEESRTISLDDMETPQFNNTRRRVLTQIEDDQPKLVLPKIKLGNNHKNPQCINNNEKKFKLTGAKDAFFRPRQINKLPQIFQKQGLKKNENNLSHPEIRELYSYNNNKASAYTLSIHD</sequence>
<dbReference type="KEGG" id="ptm:GSPATT00000808001"/>